<accession>A0A291P7Y0</accession>
<protein>
    <submittedName>
        <fullName evidence="3">Periplasmic regulator RcnB of Ni and Co efflux</fullName>
    </submittedName>
</protein>
<gene>
    <name evidence="3" type="ORF">BEI_2008</name>
</gene>
<dbReference type="Proteomes" id="UP000219993">
    <property type="component" value="Chromosome"/>
</dbReference>
<feature type="chain" id="PRO_5013330530" evidence="2">
    <location>
        <begin position="25"/>
        <end position="148"/>
    </location>
</feature>
<keyword evidence="2" id="KW-0732">Signal</keyword>
<sequence>MRSRRRYRLVTALSLLLAASPVVASPGNGQPPGHAKAAGGQAERGHDETPPARHVEEPSIEATLIREVFRRHRDTLAIDDRERLPPGIRMNLARGKPLPPGIAKRLDTDILRDLPHHEGYEWRRVGWDVVLVDATHDIIHAVIRDVLN</sequence>
<feature type="compositionally biased region" description="Basic and acidic residues" evidence="1">
    <location>
        <begin position="43"/>
        <end position="57"/>
    </location>
</feature>
<dbReference type="KEGG" id="hbe:BEI_2008"/>
<organism evidence="3 4">
    <name type="scientific">Halomonas beimenensis</name>
    <dbReference type="NCBI Taxonomy" id="475662"/>
    <lineage>
        <taxon>Bacteria</taxon>
        <taxon>Pseudomonadati</taxon>
        <taxon>Pseudomonadota</taxon>
        <taxon>Gammaproteobacteria</taxon>
        <taxon>Oceanospirillales</taxon>
        <taxon>Halomonadaceae</taxon>
        <taxon>Halomonas</taxon>
    </lineage>
</organism>
<evidence type="ECO:0000256" key="2">
    <source>
        <dbReference type="SAM" id="SignalP"/>
    </source>
</evidence>
<reference evidence="3 4" key="1">
    <citation type="journal article" date="2017" name="Sci. Rep.">
        <title>Revealing the Saline Adaptation Strategies of the Halophilic Bacterium Halomonas beimenensis through High-throughput Omics and Transposon Mutagenesis Approaches.</title>
        <authorList>
            <person name="Chen Y.H."/>
            <person name="Lin S.S."/>
            <person name="Shyu Y.T."/>
        </authorList>
    </citation>
    <scope>NUCLEOTIDE SEQUENCE [LARGE SCALE GENOMIC DNA]</scope>
    <source>
        <strain evidence="3 4">NTU-111</strain>
    </source>
</reference>
<dbReference type="Gene3D" id="3.10.450.160">
    <property type="entry name" value="inner membrane protein cigr"/>
    <property type="match status" value="1"/>
</dbReference>
<feature type="signal peptide" evidence="2">
    <location>
        <begin position="1"/>
        <end position="24"/>
    </location>
</feature>
<feature type="region of interest" description="Disordered" evidence="1">
    <location>
        <begin position="22"/>
        <end position="57"/>
    </location>
</feature>
<keyword evidence="4" id="KW-1185">Reference proteome</keyword>
<proteinExistence type="predicted"/>
<dbReference type="EMBL" id="CP021435">
    <property type="protein sequence ID" value="ATJ82995.1"/>
    <property type="molecule type" value="Genomic_DNA"/>
</dbReference>
<dbReference type="AlphaFoldDB" id="A0A291P7Y0"/>
<evidence type="ECO:0000256" key="1">
    <source>
        <dbReference type="SAM" id="MobiDB-lite"/>
    </source>
</evidence>
<evidence type="ECO:0000313" key="4">
    <source>
        <dbReference type="Proteomes" id="UP000219993"/>
    </source>
</evidence>
<evidence type="ECO:0000313" key="3">
    <source>
        <dbReference type="EMBL" id="ATJ82995.1"/>
    </source>
</evidence>
<name>A0A291P7Y0_9GAMM</name>
<dbReference type="NCBIfam" id="NF040487">
    <property type="entry name" value="T3SS_CigR_fam"/>
    <property type="match status" value="1"/>
</dbReference>
<dbReference type="OrthoDB" id="6433631at2"/>
<dbReference type="RefSeq" id="WP_097789378.1">
    <property type="nucleotide sequence ID" value="NZ_BAAADT010000034.1"/>
</dbReference>